<accession>A0A9P5H537</accession>
<evidence type="ECO:0000256" key="7">
    <source>
        <dbReference type="SAM" id="MobiDB-lite"/>
    </source>
</evidence>
<keyword evidence="6" id="KW-0418">Kinase</keyword>
<dbReference type="SUPFAM" id="SSF53300">
    <property type="entry name" value="vWA-like"/>
    <property type="match status" value="1"/>
</dbReference>
<dbReference type="InterPro" id="IPR036465">
    <property type="entry name" value="vWFA_dom_sf"/>
</dbReference>
<dbReference type="SUPFAM" id="SSF56112">
    <property type="entry name" value="Protein kinase-like (PK-like)"/>
    <property type="match status" value="1"/>
</dbReference>
<dbReference type="GO" id="GO:0004674">
    <property type="term" value="F:protein serine/threonine kinase activity"/>
    <property type="evidence" value="ECO:0007669"/>
    <property type="project" value="UniProtKB-KW"/>
</dbReference>
<organism evidence="9 10">
    <name type="scientific">Cylindrodendrum hubeiense</name>
    <dbReference type="NCBI Taxonomy" id="595255"/>
    <lineage>
        <taxon>Eukaryota</taxon>
        <taxon>Fungi</taxon>
        <taxon>Dikarya</taxon>
        <taxon>Ascomycota</taxon>
        <taxon>Pezizomycotina</taxon>
        <taxon>Sordariomycetes</taxon>
        <taxon>Hypocreomycetidae</taxon>
        <taxon>Hypocreales</taxon>
        <taxon>Nectriaceae</taxon>
        <taxon>Cylindrodendrum</taxon>
    </lineage>
</organism>
<sequence>MTSRTPAPGPESISRLSTSTPEMQELALKMLHSSVGSRSASHRPAPTPESISRSSASQGEIQALARTMMHSSGHPRSSSSLARKPSSSIDIYSLLGDQPYSDSTTRRALLPAGAASSASASSGEATPSAVEAEVRLIRLRNQGNHAHANVGTSSIVGIFKNTCSTDLLFLIDTTGPMQPYIEAAKSQVISIMKDINTAFFHKAVVRMAVVGYKDHGDRPHIQYLDFTPDADKVCSFLNTLIATGGNDLPEDVLGGLQQALKASWKHPTRCIIHVTDAPPHGRTLHDFSDEDDRFPNPGNEPHCLTHGAFLAQMINFSINYALLRINGSTDRMAYSFFEAYAALSPDSRLHNSNTYYSAAVRLCGTSNAGFQGWSLSSKRAQHSPQFEELNLGTSYHHLRHLVVKIVTTSASRSATLTTSLSDEDDDSKVILETTSPQWDTPGWLNEVLECEAFSTDVVAHNNSMLDQMMVRDDNININTTDLIVHKRSWPFAQGAMRVAAYARSDASRNRLVVKSYKRKGSKFTDLIEDMRRQALCKAFALEFNAMLAEKYSLDFIVVTCLQPKSGAAKTGECLSLGPLIEGGEYVKYNSNGGWVNESEPSNPLFMATQAFSHFTFERSLGRFLVSDLQGVGHVLTDPAVHTRDPSRFPLVHTNLHYEGFMFFFATHNCNGVCKQLGLKSNAEMFLSVKFEFRKVWPDEMEAANMMICCPNKLCSKIVRMTNAKTSEEFPGYRWCDECWGELLWSTTKNICTARGPLHEFKLSRFFYVSRPDIAALLPQAPPWCRYRYGRPDRQRLKNPRLSVRCQLHLHGMPVPTSHTSL</sequence>
<evidence type="ECO:0000259" key="8">
    <source>
        <dbReference type="PROSITE" id="PS51158"/>
    </source>
</evidence>
<keyword evidence="5" id="KW-0732">Signal</keyword>
<proteinExistence type="predicted"/>
<comment type="caution">
    <text evidence="9">The sequence shown here is derived from an EMBL/GenBank/DDBJ whole genome shotgun (WGS) entry which is preliminary data.</text>
</comment>
<evidence type="ECO:0000256" key="4">
    <source>
        <dbReference type="ARBA" id="ARBA00022679"/>
    </source>
</evidence>
<feature type="domain" description="Alpha-type protein kinase" evidence="8">
    <location>
        <begin position="456"/>
        <end position="681"/>
    </location>
</feature>
<evidence type="ECO:0000256" key="2">
    <source>
        <dbReference type="ARBA" id="ARBA00022525"/>
    </source>
</evidence>
<dbReference type="EMBL" id="JAANBB010000116">
    <property type="protein sequence ID" value="KAF7549658.1"/>
    <property type="molecule type" value="Genomic_DNA"/>
</dbReference>
<dbReference type="Gene3D" id="3.40.50.410">
    <property type="entry name" value="von Willebrand factor, type A domain"/>
    <property type="match status" value="1"/>
</dbReference>
<dbReference type="PROSITE" id="PS51158">
    <property type="entry name" value="ALPHA_KINASE"/>
    <property type="match status" value="1"/>
</dbReference>
<dbReference type="Pfam" id="PF02816">
    <property type="entry name" value="Alpha_kinase"/>
    <property type="match status" value="1"/>
</dbReference>
<keyword evidence="4" id="KW-0808">Transferase</keyword>
<evidence type="ECO:0000313" key="9">
    <source>
        <dbReference type="EMBL" id="KAF7549658.1"/>
    </source>
</evidence>
<dbReference type="PANTHER" id="PTHR47763:SF4">
    <property type="entry name" value="ALPHA-PROTEIN KINASE VWKA"/>
    <property type="match status" value="1"/>
</dbReference>
<gene>
    <name evidence="9" type="ORF">G7Z17_g6229</name>
</gene>
<dbReference type="GO" id="GO:0005524">
    <property type="term" value="F:ATP binding"/>
    <property type="evidence" value="ECO:0007669"/>
    <property type="project" value="InterPro"/>
</dbReference>
<dbReference type="PANTHER" id="PTHR47763">
    <property type="entry name" value="ALPHA-PROTEIN KINASE VWKA"/>
    <property type="match status" value="1"/>
</dbReference>
<dbReference type="CDD" id="cd00198">
    <property type="entry name" value="vWFA"/>
    <property type="match status" value="1"/>
</dbReference>
<dbReference type="Proteomes" id="UP000722485">
    <property type="component" value="Unassembled WGS sequence"/>
</dbReference>
<evidence type="ECO:0000256" key="3">
    <source>
        <dbReference type="ARBA" id="ARBA00022527"/>
    </source>
</evidence>
<dbReference type="Gene3D" id="3.20.200.10">
    <property type="entry name" value="MHCK/EF2 kinase"/>
    <property type="match status" value="1"/>
</dbReference>
<dbReference type="InterPro" id="IPR056861">
    <property type="entry name" value="HMCN1-like_VWA"/>
</dbReference>
<comment type="subcellular location">
    <subcellularLocation>
        <location evidence="1">Secreted</location>
    </subcellularLocation>
</comment>
<evidence type="ECO:0000256" key="5">
    <source>
        <dbReference type="ARBA" id="ARBA00022729"/>
    </source>
</evidence>
<keyword evidence="2" id="KW-0964">Secreted</keyword>
<evidence type="ECO:0000313" key="10">
    <source>
        <dbReference type="Proteomes" id="UP000722485"/>
    </source>
</evidence>
<evidence type="ECO:0000256" key="6">
    <source>
        <dbReference type="ARBA" id="ARBA00022777"/>
    </source>
</evidence>
<dbReference type="Pfam" id="PF25106">
    <property type="entry name" value="VWA_4"/>
    <property type="match status" value="1"/>
</dbReference>
<feature type="region of interest" description="Disordered" evidence="7">
    <location>
        <begin position="1"/>
        <end position="59"/>
    </location>
</feature>
<dbReference type="SMART" id="SM00811">
    <property type="entry name" value="Alpha_kinase"/>
    <property type="match status" value="1"/>
</dbReference>
<keyword evidence="3" id="KW-0723">Serine/threonine-protein kinase</keyword>
<keyword evidence="10" id="KW-1185">Reference proteome</keyword>
<name>A0A9P5H537_9HYPO</name>
<feature type="compositionally biased region" description="Polar residues" evidence="7">
    <location>
        <begin position="49"/>
        <end position="59"/>
    </location>
</feature>
<reference evidence="9" key="1">
    <citation type="submission" date="2020-03" db="EMBL/GenBank/DDBJ databases">
        <title>Draft Genome Sequence of Cylindrodendrum hubeiense.</title>
        <authorList>
            <person name="Buettner E."/>
            <person name="Kellner H."/>
        </authorList>
    </citation>
    <scope>NUCLEOTIDE SEQUENCE</scope>
    <source>
        <strain evidence="9">IHI 201604</strain>
    </source>
</reference>
<protein>
    <recommendedName>
        <fullName evidence="8">Alpha-type protein kinase domain-containing protein</fullName>
    </recommendedName>
</protein>
<evidence type="ECO:0000256" key="1">
    <source>
        <dbReference type="ARBA" id="ARBA00004613"/>
    </source>
</evidence>
<dbReference type="InterPro" id="IPR011009">
    <property type="entry name" value="Kinase-like_dom_sf"/>
</dbReference>
<dbReference type="CDD" id="cd04515">
    <property type="entry name" value="Alpha_kinase"/>
    <property type="match status" value="1"/>
</dbReference>
<dbReference type="InterPro" id="IPR004166">
    <property type="entry name" value="a-kinase_dom"/>
</dbReference>
<dbReference type="AlphaFoldDB" id="A0A9P5H537"/>
<dbReference type="InterPro" id="IPR052969">
    <property type="entry name" value="Thr-specific_kinase-like"/>
</dbReference>
<dbReference type="Gene3D" id="3.30.200.20">
    <property type="entry name" value="Phosphorylase Kinase, domain 1"/>
    <property type="match status" value="1"/>
</dbReference>
<dbReference type="OrthoDB" id="301415at2759"/>